<keyword evidence="9" id="KW-0368">Histidine biosynthesis</keyword>
<evidence type="ECO:0000256" key="1">
    <source>
        <dbReference type="ARBA" id="ARBA00001947"/>
    </source>
</evidence>
<dbReference type="InterPro" id="IPR016161">
    <property type="entry name" value="Ald_DH/histidinol_DH"/>
</dbReference>
<dbReference type="GO" id="GO:0004399">
    <property type="term" value="F:histidinol dehydrogenase activity"/>
    <property type="evidence" value="ECO:0007669"/>
    <property type="project" value="UniProtKB-EC"/>
</dbReference>
<sequence>MTFALKRAEQTSAATTTSLPDVQEKVAAIIADIRTRGDEAVREHSARFDKWEPESFRLSRAQIGEIMARVPEQVIADIEFVQEQVRGFAQKQLESMREIEVETLPGVHLGHKHIPVAAAGAYVPGGRYPLLASAHMTILTAKAAGVPRVIACTPPIRGEVPDATVAAMHLAGADEIYLLGGVQAVVSMALGTETIEPVDMLAGPGNAFVAEAKRQLYGEIGIDLFAGPTEVLVVADDSADPFVVAVDLLSQAEHGPDSPAVLITTSEALGRKVIEHIDALLPEMPTRDNAEPAWRDHGEVHVVADLDEAYRLADTYASEHVQILTEQPREALEKMRNYGALFLGEGTCVSYGDKVIGTNHVLPTRGAARYTGGLWVGKYLKTVTYQEVTDPAASAHLGEVCGRAARVELFEGHARSGDVRAAKHGTADLPWAPNALARP</sequence>
<dbReference type="PROSITE" id="PS00611">
    <property type="entry name" value="HISOL_DEHYDROGENASE"/>
    <property type="match status" value="1"/>
</dbReference>
<dbReference type="Gene3D" id="3.40.50.1980">
    <property type="entry name" value="Nitrogenase molybdenum iron protein domain"/>
    <property type="match status" value="2"/>
</dbReference>
<dbReference type="PANTHER" id="PTHR21256">
    <property type="entry name" value="HISTIDINOL DEHYDROGENASE HDH"/>
    <property type="match status" value="1"/>
</dbReference>
<dbReference type="NCBIfam" id="TIGR00069">
    <property type="entry name" value="hisD"/>
    <property type="match status" value="1"/>
</dbReference>
<evidence type="ECO:0000256" key="3">
    <source>
        <dbReference type="ARBA" id="ARBA00010178"/>
    </source>
</evidence>
<name>A0ABS5DD98_9PSEU</name>
<keyword evidence="8" id="KW-0520">NAD</keyword>
<comment type="caution">
    <text evidence="12">The sequence shown here is derived from an EMBL/GenBank/DDBJ whole genome shotgun (WGS) entry which is preliminary data.</text>
</comment>
<dbReference type="EMBL" id="JAGPXE010000003">
    <property type="protein sequence ID" value="MBQ0924259.1"/>
    <property type="molecule type" value="Genomic_DNA"/>
</dbReference>
<dbReference type="PIRSF" id="PIRSF000099">
    <property type="entry name" value="Histidinol_dh"/>
    <property type="match status" value="1"/>
</dbReference>
<evidence type="ECO:0000256" key="7">
    <source>
        <dbReference type="ARBA" id="ARBA00023002"/>
    </source>
</evidence>
<dbReference type="InterPro" id="IPR022695">
    <property type="entry name" value="Histidinol_DH_monofunct"/>
</dbReference>
<keyword evidence="6" id="KW-0862">Zinc</keyword>
<dbReference type="InterPro" id="IPR012131">
    <property type="entry name" value="Hstdl_DH"/>
</dbReference>
<accession>A0ABS5DD98</accession>
<dbReference type="Proteomes" id="UP000674084">
    <property type="component" value="Unassembled WGS sequence"/>
</dbReference>
<dbReference type="Gene3D" id="1.20.5.1300">
    <property type="match status" value="1"/>
</dbReference>
<dbReference type="SUPFAM" id="SSF53720">
    <property type="entry name" value="ALDH-like"/>
    <property type="match status" value="1"/>
</dbReference>
<reference evidence="12 13" key="1">
    <citation type="submission" date="2021-04" db="EMBL/GenBank/DDBJ databases">
        <title>Whole-genome sequencing of Saccharopolyspora endophytica KCTC 19397.</title>
        <authorList>
            <person name="Ay H."/>
            <person name="Saygin H."/>
            <person name="Sahin N."/>
        </authorList>
    </citation>
    <scope>NUCLEOTIDE SEQUENCE [LARGE SCALE GENOMIC DNA]</scope>
    <source>
        <strain evidence="12 13">KCTC 19397</strain>
    </source>
</reference>
<dbReference type="Pfam" id="PF00815">
    <property type="entry name" value="Histidinol_dh"/>
    <property type="match status" value="1"/>
</dbReference>
<evidence type="ECO:0000256" key="5">
    <source>
        <dbReference type="ARBA" id="ARBA00022723"/>
    </source>
</evidence>
<keyword evidence="7 10" id="KW-0560">Oxidoreductase</keyword>
<keyword evidence="5" id="KW-0479">Metal-binding</keyword>
<evidence type="ECO:0000256" key="10">
    <source>
        <dbReference type="PIRNR" id="PIRNR000099"/>
    </source>
</evidence>
<evidence type="ECO:0000313" key="13">
    <source>
        <dbReference type="Proteomes" id="UP000674084"/>
    </source>
</evidence>
<evidence type="ECO:0000256" key="4">
    <source>
        <dbReference type="ARBA" id="ARBA00016531"/>
    </source>
</evidence>
<evidence type="ECO:0000256" key="11">
    <source>
        <dbReference type="RuleBase" id="RU004175"/>
    </source>
</evidence>
<dbReference type="PANTHER" id="PTHR21256:SF14">
    <property type="entry name" value="HISTIDINOL DEHYDROGENASE"/>
    <property type="match status" value="1"/>
</dbReference>
<dbReference type="CDD" id="cd06572">
    <property type="entry name" value="Histidinol_dh"/>
    <property type="match status" value="1"/>
</dbReference>
<comment type="cofactor">
    <cofactor evidence="1">
        <name>Zn(2+)</name>
        <dbReference type="ChEBI" id="CHEBI:29105"/>
    </cofactor>
</comment>
<evidence type="ECO:0000256" key="6">
    <source>
        <dbReference type="ARBA" id="ARBA00022833"/>
    </source>
</evidence>
<comment type="pathway">
    <text evidence="2">Amino-acid biosynthesis; L-histidine biosynthesis; L-histidine from 5-phospho-alpha-D-ribose 1-diphosphate: step 9/9.</text>
</comment>
<evidence type="ECO:0000256" key="9">
    <source>
        <dbReference type="ARBA" id="ARBA00023102"/>
    </source>
</evidence>
<dbReference type="PRINTS" id="PR00083">
    <property type="entry name" value="HOLDHDRGNASE"/>
</dbReference>
<evidence type="ECO:0000256" key="2">
    <source>
        <dbReference type="ARBA" id="ARBA00004940"/>
    </source>
</evidence>
<protein>
    <recommendedName>
        <fullName evidence="4">Histidinol dehydrogenase</fullName>
    </recommendedName>
</protein>
<evidence type="ECO:0000256" key="8">
    <source>
        <dbReference type="ARBA" id="ARBA00023027"/>
    </source>
</evidence>
<gene>
    <name evidence="12" type="primary">hisD</name>
    <name evidence="12" type="ORF">KBO27_09920</name>
</gene>
<organism evidence="12 13">
    <name type="scientific">Saccharopolyspora endophytica</name>
    <dbReference type="NCBI Taxonomy" id="543886"/>
    <lineage>
        <taxon>Bacteria</taxon>
        <taxon>Bacillati</taxon>
        <taxon>Actinomycetota</taxon>
        <taxon>Actinomycetes</taxon>
        <taxon>Pseudonocardiales</taxon>
        <taxon>Pseudonocardiaceae</taxon>
        <taxon>Saccharopolyspora</taxon>
    </lineage>
</organism>
<proteinExistence type="inferred from homology"/>
<keyword evidence="9" id="KW-0028">Amino-acid biosynthesis</keyword>
<dbReference type="InterPro" id="IPR001692">
    <property type="entry name" value="Histidinol_DH_CS"/>
</dbReference>
<dbReference type="RefSeq" id="WP_210969651.1">
    <property type="nucleotide sequence ID" value="NZ_JAGPXE010000003.1"/>
</dbReference>
<keyword evidence="13" id="KW-1185">Reference proteome</keyword>
<evidence type="ECO:0000313" key="12">
    <source>
        <dbReference type="EMBL" id="MBQ0924259.1"/>
    </source>
</evidence>
<comment type="similarity">
    <text evidence="3 10 11">Belongs to the histidinol dehydrogenase family.</text>
</comment>